<evidence type="ECO:0000256" key="2">
    <source>
        <dbReference type="SAM" id="SignalP"/>
    </source>
</evidence>
<keyword evidence="2" id="KW-0732">Signal</keyword>
<evidence type="ECO:0008006" key="5">
    <source>
        <dbReference type="Google" id="ProtNLM"/>
    </source>
</evidence>
<evidence type="ECO:0000256" key="1">
    <source>
        <dbReference type="SAM" id="MobiDB-lite"/>
    </source>
</evidence>
<organism evidence="3 4">
    <name type="scientific">Sandaracinus amylolyticus</name>
    <dbReference type="NCBI Taxonomy" id="927083"/>
    <lineage>
        <taxon>Bacteria</taxon>
        <taxon>Pseudomonadati</taxon>
        <taxon>Myxococcota</taxon>
        <taxon>Polyangia</taxon>
        <taxon>Polyangiales</taxon>
        <taxon>Sandaracinaceae</taxon>
        <taxon>Sandaracinus</taxon>
    </lineage>
</organism>
<dbReference type="PROSITE" id="PS51257">
    <property type="entry name" value="PROKAR_LIPOPROTEIN"/>
    <property type="match status" value="1"/>
</dbReference>
<feature type="region of interest" description="Disordered" evidence="1">
    <location>
        <begin position="43"/>
        <end position="92"/>
    </location>
</feature>
<proteinExistence type="predicted"/>
<feature type="signal peptide" evidence="2">
    <location>
        <begin position="1"/>
        <end position="20"/>
    </location>
</feature>
<keyword evidence="4" id="KW-1185">Reference proteome</keyword>
<feature type="compositionally biased region" description="Low complexity" evidence="1">
    <location>
        <begin position="55"/>
        <end position="68"/>
    </location>
</feature>
<sequence>MTNRIVLICVLGVFGVVATACDFGVACPEGFTYNHERRVCLFTGDAGTGEPPPVDSGSPSDSGAPDSGADGGDADGGGADAGDTDAGSDAGT</sequence>
<dbReference type="KEGG" id="samy:DB32_002683"/>
<feature type="chain" id="PRO_5002509507" description="Chitin-binding type-2 domain-containing protein" evidence="2">
    <location>
        <begin position="21"/>
        <end position="92"/>
    </location>
</feature>
<dbReference type="STRING" id="927083.DB32_002683"/>
<dbReference type="RefSeq" id="WP_053232764.1">
    <property type="nucleotide sequence ID" value="NZ_CP011125.1"/>
</dbReference>
<dbReference type="Proteomes" id="UP000034883">
    <property type="component" value="Chromosome"/>
</dbReference>
<dbReference type="EMBL" id="CP011125">
    <property type="protein sequence ID" value="AKF05534.1"/>
    <property type="molecule type" value="Genomic_DNA"/>
</dbReference>
<dbReference type="AlphaFoldDB" id="A0A0F6SEP1"/>
<name>A0A0F6SEP1_9BACT</name>
<evidence type="ECO:0000313" key="3">
    <source>
        <dbReference type="EMBL" id="AKF05534.1"/>
    </source>
</evidence>
<feature type="compositionally biased region" description="Gly residues" evidence="1">
    <location>
        <begin position="69"/>
        <end position="80"/>
    </location>
</feature>
<evidence type="ECO:0000313" key="4">
    <source>
        <dbReference type="Proteomes" id="UP000034883"/>
    </source>
</evidence>
<gene>
    <name evidence="3" type="ORF">DB32_002683</name>
</gene>
<reference evidence="3 4" key="1">
    <citation type="submission" date="2015-03" db="EMBL/GenBank/DDBJ databases">
        <title>Genome assembly of Sandaracinus amylolyticus DSM 53668.</title>
        <authorList>
            <person name="Sharma G."/>
            <person name="Subramanian S."/>
        </authorList>
    </citation>
    <scope>NUCLEOTIDE SEQUENCE [LARGE SCALE GENOMIC DNA]</scope>
    <source>
        <strain evidence="3 4">DSM 53668</strain>
    </source>
</reference>
<accession>A0A0F6SEP1</accession>
<protein>
    <recommendedName>
        <fullName evidence="5">Chitin-binding type-2 domain-containing protein</fullName>
    </recommendedName>
</protein>